<keyword evidence="1" id="KW-0812">Transmembrane</keyword>
<feature type="non-terminal residue" evidence="2">
    <location>
        <position position="138"/>
    </location>
</feature>
<dbReference type="AlphaFoldDB" id="A0AAD8PPF4"/>
<keyword evidence="3" id="KW-1185">Reference proteome</keyword>
<keyword evidence="1" id="KW-0472">Membrane</keyword>
<evidence type="ECO:0000256" key="1">
    <source>
        <dbReference type="SAM" id="Phobius"/>
    </source>
</evidence>
<keyword evidence="1" id="KW-1133">Transmembrane helix</keyword>
<feature type="transmembrane region" description="Helical" evidence="1">
    <location>
        <begin position="54"/>
        <end position="77"/>
    </location>
</feature>
<comment type="caution">
    <text evidence="2">The sequence shown here is derived from an EMBL/GenBank/DDBJ whole genome shotgun (WGS) entry which is preliminary data.</text>
</comment>
<sequence length="138" mass="15439">MHVVHTYGRTTYWSMHAASSLITPVPWIFCFFLGSRSVYLFVNKARRDEDHDRCLSACLFFFTPLLYSPSPLPFAFFPHSQTLGGMGDRLSASAGTPAVSGVESWLNFFSAFPSLRIEARTSYILPKVSVVVPPIWVG</sequence>
<dbReference type="RefSeq" id="XP_060408975.1">
    <property type="nucleotide sequence ID" value="XM_060559005.1"/>
</dbReference>
<protein>
    <submittedName>
        <fullName evidence="2">Uncharacterized protein</fullName>
    </submittedName>
</protein>
<dbReference type="GeneID" id="85443245"/>
<organism evidence="2 3">
    <name type="scientific">Colletotrichum navitas</name>
    <dbReference type="NCBI Taxonomy" id="681940"/>
    <lineage>
        <taxon>Eukaryota</taxon>
        <taxon>Fungi</taxon>
        <taxon>Dikarya</taxon>
        <taxon>Ascomycota</taxon>
        <taxon>Pezizomycotina</taxon>
        <taxon>Sordariomycetes</taxon>
        <taxon>Hypocreomycetidae</taxon>
        <taxon>Glomerellales</taxon>
        <taxon>Glomerellaceae</taxon>
        <taxon>Colletotrichum</taxon>
        <taxon>Colletotrichum graminicola species complex</taxon>
    </lineage>
</organism>
<accession>A0AAD8PPF4</accession>
<proteinExistence type="predicted"/>
<evidence type="ECO:0000313" key="2">
    <source>
        <dbReference type="EMBL" id="KAK1573334.1"/>
    </source>
</evidence>
<gene>
    <name evidence="2" type="ORF">LY79DRAFT_568870</name>
</gene>
<dbReference type="Proteomes" id="UP001230504">
    <property type="component" value="Unassembled WGS sequence"/>
</dbReference>
<reference evidence="2" key="1">
    <citation type="submission" date="2021-06" db="EMBL/GenBank/DDBJ databases">
        <title>Comparative genomics, transcriptomics and evolutionary studies reveal genomic signatures of adaptation to plant cell wall in hemibiotrophic fungi.</title>
        <authorList>
            <consortium name="DOE Joint Genome Institute"/>
            <person name="Baroncelli R."/>
            <person name="Diaz J.F."/>
            <person name="Benocci T."/>
            <person name="Peng M."/>
            <person name="Battaglia E."/>
            <person name="Haridas S."/>
            <person name="Andreopoulos W."/>
            <person name="Labutti K."/>
            <person name="Pangilinan J."/>
            <person name="Floch G.L."/>
            <person name="Makela M.R."/>
            <person name="Henrissat B."/>
            <person name="Grigoriev I.V."/>
            <person name="Crouch J.A."/>
            <person name="De Vries R.P."/>
            <person name="Sukno S.A."/>
            <person name="Thon M.R."/>
        </authorList>
    </citation>
    <scope>NUCLEOTIDE SEQUENCE</scope>
    <source>
        <strain evidence="2">CBS 125086</strain>
    </source>
</reference>
<feature type="transmembrane region" description="Helical" evidence="1">
    <location>
        <begin position="20"/>
        <end position="42"/>
    </location>
</feature>
<dbReference type="EMBL" id="JAHLJV010000094">
    <property type="protein sequence ID" value="KAK1573334.1"/>
    <property type="molecule type" value="Genomic_DNA"/>
</dbReference>
<evidence type="ECO:0000313" key="3">
    <source>
        <dbReference type="Proteomes" id="UP001230504"/>
    </source>
</evidence>
<name>A0AAD8PPF4_9PEZI</name>